<feature type="compositionally biased region" description="Low complexity" evidence="1">
    <location>
        <begin position="410"/>
        <end position="424"/>
    </location>
</feature>
<accession>A0A7S3LNT9</accession>
<dbReference type="AlphaFoldDB" id="A0A7S3LNT9"/>
<evidence type="ECO:0000256" key="2">
    <source>
        <dbReference type="SAM" id="Phobius"/>
    </source>
</evidence>
<gene>
    <name evidence="3" type="ORF">ASTO00021_LOCUS5063</name>
</gene>
<proteinExistence type="predicted"/>
<feature type="region of interest" description="Disordered" evidence="1">
    <location>
        <begin position="400"/>
        <end position="424"/>
    </location>
</feature>
<sequence length="424" mass="48091">MINISESSNQNDLPTPANLQQQRIYWWCSSMTLFIGMVLTLVVFYEWRFNKAYHKSIFKGFIPMFVGNVGMIVCYLPYHTYNAFSSIGDSTHSVSEDILYCKITSFMGQPLVMMYTWFGMTMVSFYLWRSVSVALNGFRVAEVISTKKLVGSLVIPLILTCIYYAIDYQDIGSYRGLYCGWTHWNAINAAWGLIYWLLCLCLMAYFYGSTYRMMYGHYKKSLAKTTVAMDRNKEILDGILGLSVKTTLIFFGCGFLYLLEVVVSLTKYEVPVEFTIAAGIILKQKIILDPLMILTLHTVRAERKISHGYFSSIQRTISRPRGKSYSNTRAFSAPATTVSVAATSISQYTGKQSSRDRNFFERFSAYQLQPALSKAPRGSYSSTNKKKSIELLESKHHIIDSIVEPTEKNSSQSTGDTSDTDSTV</sequence>
<keyword evidence="2" id="KW-0812">Transmembrane</keyword>
<protein>
    <recommendedName>
        <fullName evidence="4">G-protein coupled receptors family 2 profile 2 domain-containing protein</fullName>
    </recommendedName>
</protein>
<keyword evidence="2" id="KW-0472">Membrane</keyword>
<feature type="transmembrane region" description="Helical" evidence="2">
    <location>
        <begin position="24"/>
        <end position="45"/>
    </location>
</feature>
<keyword evidence="2" id="KW-1133">Transmembrane helix</keyword>
<reference evidence="3" key="1">
    <citation type="submission" date="2021-01" db="EMBL/GenBank/DDBJ databases">
        <authorList>
            <person name="Corre E."/>
            <person name="Pelletier E."/>
            <person name="Niang G."/>
            <person name="Scheremetjew M."/>
            <person name="Finn R."/>
            <person name="Kale V."/>
            <person name="Holt S."/>
            <person name="Cochrane G."/>
            <person name="Meng A."/>
            <person name="Brown T."/>
            <person name="Cohen L."/>
        </authorList>
    </citation>
    <scope>NUCLEOTIDE SEQUENCE</scope>
    <source>
        <strain evidence="3">GSBS06</strain>
    </source>
</reference>
<evidence type="ECO:0000256" key="1">
    <source>
        <dbReference type="SAM" id="MobiDB-lite"/>
    </source>
</evidence>
<evidence type="ECO:0008006" key="4">
    <source>
        <dbReference type="Google" id="ProtNLM"/>
    </source>
</evidence>
<feature type="transmembrane region" description="Helical" evidence="2">
    <location>
        <begin position="57"/>
        <end position="78"/>
    </location>
</feature>
<feature type="transmembrane region" description="Helical" evidence="2">
    <location>
        <begin position="239"/>
        <end position="259"/>
    </location>
</feature>
<organism evidence="3">
    <name type="scientific">Aplanochytrium stocchinoi</name>
    <dbReference type="NCBI Taxonomy" id="215587"/>
    <lineage>
        <taxon>Eukaryota</taxon>
        <taxon>Sar</taxon>
        <taxon>Stramenopiles</taxon>
        <taxon>Bigyra</taxon>
        <taxon>Labyrinthulomycetes</taxon>
        <taxon>Thraustochytrida</taxon>
        <taxon>Thraustochytriidae</taxon>
        <taxon>Aplanochytrium</taxon>
    </lineage>
</organism>
<evidence type="ECO:0000313" key="3">
    <source>
        <dbReference type="EMBL" id="CAE0434767.1"/>
    </source>
</evidence>
<feature type="transmembrane region" description="Helical" evidence="2">
    <location>
        <begin position="186"/>
        <end position="207"/>
    </location>
</feature>
<feature type="transmembrane region" description="Helical" evidence="2">
    <location>
        <begin position="149"/>
        <end position="166"/>
    </location>
</feature>
<name>A0A7S3LNT9_9STRA</name>
<feature type="transmembrane region" description="Helical" evidence="2">
    <location>
        <begin position="112"/>
        <end position="128"/>
    </location>
</feature>
<dbReference type="EMBL" id="HBIN01006909">
    <property type="protein sequence ID" value="CAE0434767.1"/>
    <property type="molecule type" value="Transcribed_RNA"/>
</dbReference>